<sequence length="645" mass="72388">MPNAGISSVLSINNKYFLPMNELKEGQIVLGNITELTEDSKAKVMINGKMIDATIVASTISKGKYYFEVNSMVDGQVQLKLVSEFKENDSKTASQILSELDLPLSQEASDVVTMYLKANRPITKNELVEILNSLNKINNKQNGLDTISFLLKKNLPLNNVLFSTMNEGVNLSLSNLLNELEFGLNNATNPTNQLQDIIKLIKNSSVIGEFQDQQLGLATNLLGENGTDEQLKMWTTSFSGQEIKDVNSFKGVVSQQLMQSVKHSPILAKEFINSVLEFPSFEEFKSFFNKIPDAIVNEFFIANEQEIEASANLQTVYTDNNDENLSLKQDKSVLQKTEDHSTLVPVLFKNKEAIEFSRLLQKEIIQNKGFLPQIAANVLNKLNNLDQVNQLTKFQQQSLILNSTIGDNHNTFSQSSNILHVLTSFIESASNEKLPSTLGTIQDLMGTKYEQNLQQVKFDSNHWNIDKFPSLKEIALKALDSDLPNSIKEKIEQVVTKITSQQLVTIHQDGPQVQYTATIPLFLNNFATDLTVQWTGQEKNNQQIQSDYCKILFYLELETLKETMVDVSVQNRVIQVNIVNNHEKLNELVQAATPILKENLAKLDFTLSSIKTSPFTIESEGTIKEIKFNSSLVSSKSYHGVDIIV</sequence>
<proteinExistence type="predicted"/>
<organism evidence="1 2">
    <name type="scientific">Gottfriedia endophytica</name>
    <dbReference type="NCBI Taxonomy" id="2820819"/>
    <lineage>
        <taxon>Bacteria</taxon>
        <taxon>Bacillati</taxon>
        <taxon>Bacillota</taxon>
        <taxon>Bacilli</taxon>
        <taxon>Bacillales</taxon>
        <taxon>Bacillaceae</taxon>
        <taxon>Gottfriedia</taxon>
    </lineage>
</organism>
<keyword evidence="2" id="KW-1185">Reference proteome</keyword>
<comment type="caution">
    <text evidence="1">The sequence shown here is derived from an EMBL/GenBank/DDBJ whole genome shotgun (WGS) entry which is preliminary data.</text>
</comment>
<reference evidence="1" key="1">
    <citation type="submission" date="2021-04" db="EMBL/GenBank/DDBJ databases">
        <title>Genome seq and assembly of Bacillus sp.</title>
        <authorList>
            <person name="Chhetri G."/>
        </authorList>
    </citation>
    <scope>NUCLEOTIDE SEQUENCE</scope>
    <source>
        <strain evidence="1">RG28</strain>
    </source>
</reference>
<dbReference type="EMBL" id="JAGIYQ010000009">
    <property type="protein sequence ID" value="MBP0726256.1"/>
    <property type="molecule type" value="Genomic_DNA"/>
</dbReference>
<accession>A0A940SKA0</accession>
<dbReference type="Proteomes" id="UP000682134">
    <property type="component" value="Unassembled WGS sequence"/>
</dbReference>
<gene>
    <name evidence="1" type="ORF">J5Y03_13815</name>
</gene>
<protein>
    <recommendedName>
        <fullName evidence="3">Flagellar hook-length control protein-like C-terminal domain-containing protein</fullName>
    </recommendedName>
</protein>
<dbReference type="RefSeq" id="WP_209406600.1">
    <property type="nucleotide sequence ID" value="NZ_JAGIYQ010000009.1"/>
</dbReference>
<evidence type="ECO:0008006" key="3">
    <source>
        <dbReference type="Google" id="ProtNLM"/>
    </source>
</evidence>
<dbReference type="AlphaFoldDB" id="A0A940SKA0"/>
<evidence type="ECO:0000313" key="1">
    <source>
        <dbReference type="EMBL" id="MBP0726256.1"/>
    </source>
</evidence>
<name>A0A940SKA0_9BACI</name>
<evidence type="ECO:0000313" key="2">
    <source>
        <dbReference type="Proteomes" id="UP000682134"/>
    </source>
</evidence>